<protein>
    <submittedName>
        <fullName evidence="1">Uncharacterized protein</fullName>
    </submittedName>
</protein>
<organism evidence="1 2">
    <name type="scientific">Ganoderma sinense ZZ0214-1</name>
    <dbReference type="NCBI Taxonomy" id="1077348"/>
    <lineage>
        <taxon>Eukaryota</taxon>
        <taxon>Fungi</taxon>
        <taxon>Dikarya</taxon>
        <taxon>Basidiomycota</taxon>
        <taxon>Agaricomycotina</taxon>
        <taxon>Agaricomycetes</taxon>
        <taxon>Polyporales</taxon>
        <taxon>Polyporaceae</taxon>
        <taxon>Ganoderma</taxon>
    </lineage>
</organism>
<evidence type="ECO:0000313" key="1">
    <source>
        <dbReference type="EMBL" id="PIL27495.1"/>
    </source>
</evidence>
<evidence type="ECO:0000313" key="2">
    <source>
        <dbReference type="Proteomes" id="UP000230002"/>
    </source>
</evidence>
<sequence>MVPPPLVVDFLWLLGNHIGISTLGTPTANGKLSCFLLPNPANAAYMGEVSLDITLLVCRPRTPRKRRPSCHSCLRGSNPLYTRRASLSRGASSDCSWENGRGRYDRWREWWNYSGGTRGQETRDRSEGRRAAAGDRPCSHLVQGVL</sequence>
<accession>A0A2G8S165</accession>
<reference evidence="1 2" key="1">
    <citation type="journal article" date="2015" name="Sci. Rep.">
        <title>Chromosome-level genome map provides insights into diverse defense mechanisms in the medicinal fungus Ganoderma sinense.</title>
        <authorList>
            <person name="Zhu Y."/>
            <person name="Xu J."/>
            <person name="Sun C."/>
            <person name="Zhou S."/>
            <person name="Xu H."/>
            <person name="Nelson D.R."/>
            <person name="Qian J."/>
            <person name="Song J."/>
            <person name="Luo H."/>
            <person name="Xiang L."/>
            <person name="Li Y."/>
            <person name="Xu Z."/>
            <person name="Ji A."/>
            <person name="Wang L."/>
            <person name="Lu S."/>
            <person name="Hayward A."/>
            <person name="Sun W."/>
            <person name="Li X."/>
            <person name="Schwartz D.C."/>
            <person name="Wang Y."/>
            <person name="Chen S."/>
        </authorList>
    </citation>
    <scope>NUCLEOTIDE SEQUENCE [LARGE SCALE GENOMIC DNA]</scope>
    <source>
        <strain evidence="1 2">ZZ0214-1</strain>
    </source>
</reference>
<dbReference type="AlphaFoldDB" id="A0A2G8S165"/>
<proteinExistence type="predicted"/>
<dbReference type="EMBL" id="AYKW01000034">
    <property type="protein sequence ID" value="PIL27495.1"/>
    <property type="molecule type" value="Genomic_DNA"/>
</dbReference>
<comment type="caution">
    <text evidence="1">The sequence shown here is derived from an EMBL/GenBank/DDBJ whole genome shotgun (WGS) entry which is preliminary data.</text>
</comment>
<name>A0A2G8S165_9APHY</name>
<dbReference type="Proteomes" id="UP000230002">
    <property type="component" value="Unassembled WGS sequence"/>
</dbReference>
<gene>
    <name evidence="1" type="ORF">GSI_10646</name>
</gene>
<keyword evidence="2" id="KW-1185">Reference proteome</keyword>